<evidence type="ECO:0000256" key="2">
    <source>
        <dbReference type="ARBA" id="ARBA00022525"/>
    </source>
</evidence>
<evidence type="ECO:0000256" key="3">
    <source>
        <dbReference type="ARBA" id="ARBA00022729"/>
    </source>
</evidence>
<evidence type="ECO:0000256" key="1">
    <source>
        <dbReference type="ARBA" id="ARBA00022512"/>
    </source>
</evidence>
<evidence type="ECO:0000313" key="9">
    <source>
        <dbReference type="EMBL" id="ACH87850.1"/>
    </source>
</evidence>
<evidence type="ECO:0000256" key="4">
    <source>
        <dbReference type="ARBA" id="ARBA00023088"/>
    </source>
</evidence>
<reference evidence="9" key="1">
    <citation type="journal article" date="2008" name="J. Infect. Dis.">
        <title>Sequence variation in group A Streptococcus pili and association of pilus backbone types with lancefield T serotypes.</title>
        <authorList>
            <person name="Falugi F."/>
            <person name="Zingaretti C."/>
            <person name="Pinto V."/>
            <person name="Mariani M."/>
            <person name="Amodeo L."/>
            <person name="Manetti A.G."/>
            <person name="Capo S."/>
            <person name="Musser J.M."/>
            <person name="Orefici G."/>
            <person name="Margarit I."/>
            <person name="Telford J.L."/>
            <person name="Grandi G."/>
            <person name="Mora M."/>
        </authorList>
    </citation>
    <scope>NUCLEOTIDE SEQUENCE</scope>
    <source>
        <strain evidence="9">20010064</strain>
        <strain evidence="10">20010065</strain>
        <strain evidence="11">20010194</strain>
        <strain evidence="12">20030561</strain>
    </source>
</reference>
<feature type="domain" description="Gram-positive cocci surface proteins LPxTG" evidence="7">
    <location>
        <begin position="538"/>
        <end position="568"/>
    </location>
</feature>
<accession>B8QYC2</accession>
<proteinExistence type="predicted"/>
<feature type="transmembrane region" description="Helical" evidence="5">
    <location>
        <begin position="549"/>
        <end position="568"/>
    </location>
</feature>
<dbReference type="InterPro" id="IPR013783">
    <property type="entry name" value="Ig-like_fold"/>
</dbReference>
<dbReference type="EMBL" id="EU725487">
    <property type="protein sequence ID" value="ACH87851.1"/>
    <property type="molecule type" value="Genomic_DNA"/>
</dbReference>
<dbReference type="InterPro" id="IPR026466">
    <property type="entry name" value="Fim_isopep_form_D2_dom"/>
</dbReference>
<dbReference type="InterPro" id="IPR019931">
    <property type="entry name" value="LPXTG_anchor"/>
</dbReference>
<organism evidence="9">
    <name type="scientific">Streptococcus pyogenes</name>
    <dbReference type="NCBI Taxonomy" id="1314"/>
    <lineage>
        <taxon>Bacteria</taxon>
        <taxon>Bacillati</taxon>
        <taxon>Bacillota</taxon>
        <taxon>Bacilli</taxon>
        <taxon>Lactobacillales</taxon>
        <taxon>Streptococcaceae</taxon>
        <taxon>Streptococcus</taxon>
    </lineage>
</organism>
<sequence>MKLSKKLLYSAVVLATVAGPTVSPVAQFATSGIVVRAEDTRVPSQTQPDKTTVNIYKLQGADFSKQPEGIKNENGEPIDITKLKDTFGTAVTYLPGVKFKYYKVKNYSTSDDVLKSIKTVEQADSKTDLLDVAGAKETEATDQSGKVSIDLPSNDKVKYLFVESSNQDTVNKVVGYTAVPFILHLPVSNSNGKGYYDEVNVYPKNTTVNEPKVDKDVTKLGKDDDTYQIGDKITWFLKSTVPSNIKTLDKFGFTDTLNKGLSFIGDKTQTVTKVQFGTTVLSPDTDYTVEILDSKLTVSLTSAGIEKVSGLVASKQLITEAEKLYKAEDNTDEAAFLSVEVNAKLNADAVMGSRIENDVELDYGHESDIYKSKVPTNEVPEVHTGGARFEKVDATNQTDKLQDAEFGLYSNIEATETVKWTEELLKANEAAINAGKFKESNTTVGTPIIFKSASDGSFEIKGLRYGDDSTNTRSDGTVGTAEKTGKTTYYIKELVAPKGYVVSQDIVQFDVTYSSYYKDPTKVTLGTEAGDAAPTSVKNNKRPSIPNTGGIGTAIFVAIGAAVMAFAAKGMKRRTEEN</sequence>
<dbReference type="Gene3D" id="2.60.40.740">
    <property type="match status" value="1"/>
</dbReference>
<feature type="chain" id="PRO_5038283220" evidence="6">
    <location>
        <begin position="19"/>
        <end position="578"/>
    </location>
</feature>
<dbReference type="Pfam" id="PF16555">
    <property type="entry name" value="GramPos_pilinD1"/>
    <property type="match status" value="1"/>
</dbReference>
<evidence type="ECO:0000256" key="6">
    <source>
        <dbReference type="SAM" id="SignalP"/>
    </source>
</evidence>
<dbReference type="NCBIfam" id="TIGR01167">
    <property type="entry name" value="LPXTG_anchor"/>
    <property type="match status" value="1"/>
</dbReference>
<dbReference type="EMBL" id="EU725489">
    <property type="protein sequence ID" value="ACH87853.1"/>
    <property type="molecule type" value="Genomic_DNA"/>
</dbReference>
<keyword evidence="1" id="KW-0134">Cell wall</keyword>
<keyword evidence="2" id="KW-0964">Secreted</keyword>
<dbReference type="NCBIfam" id="NF033902">
    <property type="entry name" value="iso_D2_wall_anc"/>
    <property type="match status" value="1"/>
</dbReference>
<dbReference type="EMBL" id="EU725486">
    <property type="protein sequence ID" value="ACH87850.1"/>
    <property type="molecule type" value="Genomic_DNA"/>
</dbReference>
<dbReference type="SMR" id="B8QYC2"/>
<evidence type="ECO:0000313" key="12">
    <source>
        <dbReference type="EMBL" id="ACH87853.1"/>
    </source>
</evidence>
<evidence type="ECO:0000313" key="10">
    <source>
        <dbReference type="EMBL" id="ACH87851.1"/>
    </source>
</evidence>
<keyword evidence="3 6" id="KW-0732">Signal</keyword>
<evidence type="ECO:0000313" key="11">
    <source>
        <dbReference type="EMBL" id="ACH87852.1"/>
    </source>
</evidence>
<dbReference type="Pfam" id="PF00746">
    <property type="entry name" value="Gram_pos_anchor"/>
    <property type="match status" value="1"/>
</dbReference>
<dbReference type="InterPro" id="IPR032364">
    <property type="entry name" value="GramPos_pilinD1_N"/>
</dbReference>
<dbReference type="AlphaFoldDB" id="B8QYC2"/>
<evidence type="ECO:0000259" key="8">
    <source>
        <dbReference type="Pfam" id="PF16555"/>
    </source>
</evidence>
<keyword evidence="5" id="KW-0472">Membrane</keyword>
<dbReference type="NCBIfam" id="TIGR04226">
    <property type="entry name" value="RrgB_K2N_iso_D2"/>
    <property type="match status" value="1"/>
</dbReference>
<feature type="domain" description="Gram-positive pilin subunit D1 N-terminal" evidence="8">
    <location>
        <begin position="49"/>
        <end position="206"/>
    </location>
</feature>
<dbReference type="EMBL" id="EU725488">
    <property type="protein sequence ID" value="ACH87852.1"/>
    <property type="molecule type" value="Genomic_DNA"/>
</dbReference>
<dbReference type="RefSeq" id="WP_020904841.1">
    <property type="nucleotide sequence ID" value="NZ_CAAHQD010000004.1"/>
</dbReference>
<keyword evidence="5" id="KW-1133">Transmembrane helix</keyword>
<keyword evidence="5" id="KW-0812">Transmembrane</keyword>
<keyword evidence="4" id="KW-0572">Peptidoglycan-anchor</keyword>
<name>B8QYC2_STRPY</name>
<evidence type="ECO:0000259" key="7">
    <source>
        <dbReference type="Pfam" id="PF00746"/>
    </source>
</evidence>
<dbReference type="InterPro" id="IPR048052">
    <property type="entry name" value="FM1-like"/>
</dbReference>
<protein>
    <submittedName>
        <fullName evidence="9">Backbone protein</fullName>
    </submittedName>
</protein>
<feature type="signal peptide" evidence="6">
    <location>
        <begin position="1"/>
        <end position="18"/>
    </location>
</feature>
<dbReference type="Gene3D" id="2.60.40.10">
    <property type="entry name" value="Immunoglobulins"/>
    <property type="match status" value="2"/>
</dbReference>
<evidence type="ECO:0000256" key="5">
    <source>
        <dbReference type="SAM" id="Phobius"/>
    </source>
</evidence>